<gene>
    <name evidence="1" type="ORF">CDAR_623031</name>
</gene>
<dbReference type="Proteomes" id="UP001054837">
    <property type="component" value="Unassembled WGS sequence"/>
</dbReference>
<protein>
    <recommendedName>
        <fullName evidence="3">Secreted protein</fullName>
    </recommendedName>
</protein>
<dbReference type="AlphaFoldDB" id="A0AAV4U9H7"/>
<evidence type="ECO:0000313" key="1">
    <source>
        <dbReference type="EMBL" id="GIY54399.1"/>
    </source>
</evidence>
<keyword evidence="2" id="KW-1185">Reference proteome</keyword>
<dbReference type="EMBL" id="BPLQ01010916">
    <property type="protein sequence ID" value="GIY54399.1"/>
    <property type="molecule type" value="Genomic_DNA"/>
</dbReference>
<sequence length="161" mass="18067">MLLGVRAGSLSAWRGCCRGTTHQTWKPSGMSFKVSNYPGARRPVLAANEEGRIFLSSVLRKSREKVPVAFPSPRPIFFDRRRRIHRSPCIFNQCVFSSFCDYFFLQRGLRMDGILNIGLPATRGFPAAAIFSLEPSRSIFPRFGSMTQARGAIRGPSFAYL</sequence>
<reference evidence="1 2" key="1">
    <citation type="submission" date="2021-06" db="EMBL/GenBank/DDBJ databases">
        <title>Caerostris darwini draft genome.</title>
        <authorList>
            <person name="Kono N."/>
            <person name="Arakawa K."/>
        </authorList>
    </citation>
    <scope>NUCLEOTIDE SEQUENCE [LARGE SCALE GENOMIC DNA]</scope>
</reference>
<proteinExistence type="predicted"/>
<evidence type="ECO:0000313" key="2">
    <source>
        <dbReference type="Proteomes" id="UP001054837"/>
    </source>
</evidence>
<name>A0AAV4U9H7_9ARAC</name>
<evidence type="ECO:0008006" key="3">
    <source>
        <dbReference type="Google" id="ProtNLM"/>
    </source>
</evidence>
<organism evidence="1 2">
    <name type="scientific">Caerostris darwini</name>
    <dbReference type="NCBI Taxonomy" id="1538125"/>
    <lineage>
        <taxon>Eukaryota</taxon>
        <taxon>Metazoa</taxon>
        <taxon>Ecdysozoa</taxon>
        <taxon>Arthropoda</taxon>
        <taxon>Chelicerata</taxon>
        <taxon>Arachnida</taxon>
        <taxon>Araneae</taxon>
        <taxon>Araneomorphae</taxon>
        <taxon>Entelegynae</taxon>
        <taxon>Araneoidea</taxon>
        <taxon>Araneidae</taxon>
        <taxon>Caerostris</taxon>
    </lineage>
</organism>
<accession>A0AAV4U9H7</accession>
<comment type="caution">
    <text evidence="1">The sequence shown here is derived from an EMBL/GenBank/DDBJ whole genome shotgun (WGS) entry which is preliminary data.</text>
</comment>